<protein>
    <submittedName>
        <fullName evidence="1">Uncharacterized protein</fullName>
    </submittedName>
</protein>
<accession>A0A0F8WAF8</accession>
<reference evidence="1" key="1">
    <citation type="journal article" date="2015" name="Nature">
        <title>Complex archaea that bridge the gap between prokaryotes and eukaryotes.</title>
        <authorList>
            <person name="Spang A."/>
            <person name="Saw J.H."/>
            <person name="Jorgensen S.L."/>
            <person name="Zaremba-Niedzwiedzka K."/>
            <person name="Martijn J."/>
            <person name="Lind A.E."/>
            <person name="van Eijk R."/>
            <person name="Schleper C."/>
            <person name="Guy L."/>
            <person name="Ettema T.J."/>
        </authorList>
    </citation>
    <scope>NUCLEOTIDE SEQUENCE</scope>
</reference>
<gene>
    <name evidence="1" type="ORF">LCGC14_3091220</name>
</gene>
<dbReference type="EMBL" id="LAZR01066328">
    <property type="protein sequence ID" value="KKK53792.1"/>
    <property type="molecule type" value="Genomic_DNA"/>
</dbReference>
<sequence>MSKNEILKDDEIIERNIDIKVILELAKEYEDKDIIISKIPSTSYCFY</sequence>
<dbReference type="AlphaFoldDB" id="A0A0F8WAF8"/>
<evidence type="ECO:0000313" key="1">
    <source>
        <dbReference type="EMBL" id="KKK53792.1"/>
    </source>
</evidence>
<comment type="caution">
    <text evidence="1">The sequence shown here is derived from an EMBL/GenBank/DDBJ whole genome shotgun (WGS) entry which is preliminary data.</text>
</comment>
<organism evidence="1">
    <name type="scientific">marine sediment metagenome</name>
    <dbReference type="NCBI Taxonomy" id="412755"/>
    <lineage>
        <taxon>unclassified sequences</taxon>
        <taxon>metagenomes</taxon>
        <taxon>ecological metagenomes</taxon>
    </lineage>
</organism>
<name>A0A0F8WAF8_9ZZZZ</name>
<proteinExistence type="predicted"/>